<feature type="domain" description="2Fe-2S ferredoxin-type" evidence="7">
    <location>
        <begin position="44"/>
        <end position="120"/>
    </location>
</feature>
<keyword evidence="4" id="KW-0408">Iron</keyword>
<dbReference type="Pfam" id="PF00111">
    <property type="entry name" value="Fer2"/>
    <property type="match status" value="1"/>
</dbReference>
<dbReference type="InterPro" id="IPR036884">
    <property type="entry name" value="2Fe-2S-bd_dom_sf"/>
</dbReference>
<dbReference type="InterPro" id="IPR002888">
    <property type="entry name" value="2Fe-2S-bd"/>
</dbReference>
<evidence type="ECO:0000259" key="7">
    <source>
        <dbReference type="PROSITE" id="PS51085"/>
    </source>
</evidence>
<feature type="transmembrane region" description="Helical" evidence="6">
    <location>
        <begin position="12"/>
        <end position="33"/>
    </location>
</feature>
<dbReference type="InterPro" id="IPR036010">
    <property type="entry name" value="2Fe-2S_ferredoxin-like_sf"/>
</dbReference>
<evidence type="ECO:0000256" key="3">
    <source>
        <dbReference type="ARBA" id="ARBA00023002"/>
    </source>
</evidence>
<dbReference type="EMBL" id="NVVJ01000062">
    <property type="protein sequence ID" value="PCJ22414.1"/>
    <property type="molecule type" value="Genomic_DNA"/>
</dbReference>
<protein>
    <submittedName>
        <fullName evidence="8">(2Fe-2S)-binding protein</fullName>
    </submittedName>
</protein>
<name>A0A2A5ASU8_9GAMM</name>
<evidence type="ECO:0000313" key="9">
    <source>
        <dbReference type="Proteomes" id="UP000218327"/>
    </source>
</evidence>
<reference evidence="9" key="1">
    <citation type="submission" date="2017-08" db="EMBL/GenBank/DDBJ databases">
        <title>A dynamic microbial community with high functional redundancy inhabits the cold, oxic subseafloor aquifer.</title>
        <authorList>
            <person name="Tully B.J."/>
            <person name="Wheat C.G."/>
            <person name="Glazer B.T."/>
            <person name="Huber J.A."/>
        </authorList>
    </citation>
    <scope>NUCLEOTIDE SEQUENCE [LARGE SCALE GENOMIC DNA]</scope>
</reference>
<keyword evidence="2" id="KW-0479">Metal-binding</keyword>
<dbReference type="GO" id="GO:0046872">
    <property type="term" value="F:metal ion binding"/>
    <property type="evidence" value="ECO:0007669"/>
    <property type="project" value="UniProtKB-KW"/>
</dbReference>
<dbReference type="Pfam" id="PF01799">
    <property type="entry name" value="Fer2_2"/>
    <property type="match status" value="1"/>
</dbReference>
<evidence type="ECO:0000256" key="4">
    <source>
        <dbReference type="ARBA" id="ARBA00023004"/>
    </source>
</evidence>
<proteinExistence type="predicted"/>
<dbReference type="InterPro" id="IPR051452">
    <property type="entry name" value="Diverse_Oxidoreductases"/>
</dbReference>
<dbReference type="PANTHER" id="PTHR44379">
    <property type="entry name" value="OXIDOREDUCTASE WITH IRON-SULFUR SUBUNIT"/>
    <property type="match status" value="1"/>
</dbReference>
<dbReference type="Gene3D" id="1.10.150.120">
    <property type="entry name" value="[2Fe-2S]-binding domain"/>
    <property type="match status" value="1"/>
</dbReference>
<dbReference type="CDD" id="cd00207">
    <property type="entry name" value="fer2"/>
    <property type="match status" value="1"/>
</dbReference>
<evidence type="ECO:0000256" key="6">
    <source>
        <dbReference type="SAM" id="Phobius"/>
    </source>
</evidence>
<dbReference type="Gene3D" id="3.10.20.30">
    <property type="match status" value="1"/>
</dbReference>
<gene>
    <name evidence="8" type="ORF">COA96_14565</name>
</gene>
<keyword evidence="6" id="KW-0472">Membrane</keyword>
<dbReference type="SUPFAM" id="SSF47741">
    <property type="entry name" value="CO dehydrogenase ISP C-domain like"/>
    <property type="match status" value="1"/>
</dbReference>
<accession>A0A2A5ASU8</accession>
<dbReference type="InterPro" id="IPR006311">
    <property type="entry name" value="TAT_signal"/>
</dbReference>
<organism evidence="8 9">
    <name type="scientific">SAR86 cluster bacterium</name>
    <dbReference type="NCBI Taxonomy" id="2030880"/>
    <lineage>
        <taxon>Bacteria</taxon>
        <taxon>Pseudomonadati</taxon>
        <taxon>Pseudomonadota</taxon>
        <taxon>Gammaproteobacteria</taxon>
        <taxon>SAR86 cluster</taxon>
    </lineage>
</organism>
<keyword evidence="6" id="KW-1133">Transmembrane helix</keyword>
<keyword evidence="6" id="KW-0812">Transmembrane</keyword>
<evidence type="ECO:0000256" key="1">
    <source>
        <dbReference type="ARBA" id="ARBA00022714"/>
    </source>
</evidence>
<dbReference type="GO" id="GO:0016491">
    <property type="term" value="F:oxidoreductase activity"/>
    <property type="evidence" value="ECO:0007669"/>
    <property type="project" value="UniProtKB-KW"/>
</dbReference>
<dbReference type="Proteomes" id="UP000218327">
    <property type="component" value="Unassembled WGS sequence"/>
</dbReference>
<dbReference type="PROSITE" id="PS51318">
    <property type="entry name" value="TAT"/>
    <property type="match status" value="1"/>
</dbReference>
<comment type="caution">
    <text evidence="8">The sequence shown here is derived from an EMBL/GenBank/DDBJ whole genome shotgun (WGS) entry which is preliminary data.</text>
</comment>
<dbReference type="PROSITE" id="PS51085">
    <property type="entry name" value="2FE2S_FER_2"/>
    <property type="match status" value="1"/>
</dbReference>
<keyword evidence="3" id="KW-0560">Oxidoreductase</keyword>
<dbReference type="InterPro" id="IPR006058">
    <property type="entry name" value="2Fe2S_fd_BS"/>
</dbReference>
<dbReference type="InterPro" id="IPR001041">
    <property type="entry name" value="2Fe-2S_ferredoxin-type"/>
</dbReference>
<dbReference type="GO" id="GO:0051537">
    <property type="term" value="F:2 iron, 2 sulfur cluster binding"/>
    <property type="evidence" value="ECO:0007669"/>
    <property type="project" value="UniProtKB-KW"/>
</dbReference>
<evidence type="ECO:0000256" key="5">
    <source>
        <dbReference type="ARBA" id="ARBA00023014"/>
    </source>
</evidence>
<keyword evidence="5" id="KW-0411">Iron-sulfur</keyword>
<evidence type="ECO:0000313" key="8">
    <source>
        <dbReference type="EMBL" id="PCJ22414.1"/>
    </source>
</evidence>
<dbReference type="AlphaFoldDB" id="A0A2A5ASU8"/>
<dbReference type="PANTHER" id="PTHR44379:SF2">
    <property type="entry name" value="BLR6218 PROTEIN"/>
    <property type="match status" value="1"/>
</dbReference>
<keyword evidence="1" id="KW-0001">2Fe-2S</keyword>
<dbReference type="SUPFAM" id="SSF54292">
    <property type="entry name" value="2Fe-2S ferredoxin-like"/>
    <property type="match status" value="1"/>
</dbReference>
<evidence type="ECO:0000256" key="2">
    <source>
        <dbReference type="ARBA" id="ARBA00022723"/>
    </source>
</evidence>
<dbReference type="InterPro" id="IPR012675">
    <property type="entry name" value="Beta-grasp_dom_sf"/>
</dbReference>
<dbReference type="PROSITE" id="PS00197">
    <property type="entry name" value="2FE2S_FER_1"/>
    <property type="match status" value="1"/>
</dbReference>
<sequence length="197" mass="20720">MSVNPQLTRRRFIKGVIFSGAAVTTGTGIYVAAAAQSGQSGAERLITLNINGRNRPVDVLPSETLAHTLRYKLDLTGTKIGCNRGECGACTVLIDGVANYACSVLTHNVKGKAVMSIEGVKAADGTLHAVQQAFIAENAPQCGFCTPGQVMSAVALLNRNPRPSKQEAREAMSGNLCRCGAYEHYLNGVLRASGQLA</sequence>